<evidence type="ECO:0000256" key="3">
    <source>
        <dbReference type="ARBA" id="ARBA00022475"/>
    </source>
</evidence>
<feature type="transmembrane region" description="Helical" evidence="7">
    <location>
        <begin position="61"/>
        <end position="83"/>
    </location>
</feature>
<comment type="subcellular location">
    <subcellularLocation>
        <location evidence="1">Cell membrane</location>
        <topology evidence="1">Multi-pass membrane protein</topology>
    </subcellularLocation>
</comment>
<dbReference type="OrthoDB" id="5197368at2"/>
<accession>A0A543KQZ8</accession>
<comment type="similarity">
    <text evidence="2">Belongs to the UPF0410 family.</text>
</comment>
<proteinExistence type="inferred from homology"/>
<evidence type="ECO:0000256" key="7">
    <source>
        <dbReference type="SAM" id="Phobius"/>
    </source>
</evidence>
<keyword evidence="6 7" id="KW-0472">Membrane</keyword>
<sequence length="94" mass="9588">MVWTIIVALIVGCIVGPLARLILPGKQNISVPMTVVLGAVGALVGSWLGATLFGGESGDPWSWSGFILGTVVAIVAVLIYGAITGRRDTAGRIG</sequence>
<evidence type="ECO:0000256" key="1">
    <source>
        <dbReference type="ARBA" id="ARBA00004651"/>
    </source>
</evidence>
<evidence type="ECO:0000256" key="6">
    <source>
        <dbReference type="ARBA" id="ARBA00023136"/>
    </source>
</evidence>
<evidence type="ECO:0000256" key="4">
    <source>
        <dbReference type="ARBA" id="ARBA00022692"/>
    </source>
</evidence>
<feature type="transmembrane region" description="Helical" evidence="7">
    <location>
        <begin position="6"/>
        <end position="23"/>
    </location>
</feature>
<protein>
    <submittedName>
        <fullName evidence="8">Putative membrane protein YeaQ/YmgE (Transglycosylase-associated protein family)</fullName>
    </submittedName>
</protein>
<dbReference type="InterPro" id="IPR007341">
    <property type="entry name" value="Transgly_assoc"/>
</dbReference>
<comment type="caution">
    <text evidence="8">The sequence shown here is derived from an EMBL/GenBank/DDBJ whole genome shotgun (WGS) entry which is preliminary data.</text>
</comment>
<evidence type="ECO:0000313" key="9">
    <source>
        <dbReference type="Proteomes" id="UP000315133"/>
    </source>
</evidence>
<keyword evidence="5 7" id="KW-1133">Transmembrane helix</keyword>
<organism evidence="8 9">
    <name type="scientific">Ornithinimicrobium humiphilum</name>
    <dbReference type="NCBI Taxonomy" id="125288"/>
    <lineage>
        <taxon>Bacteria</taxon>
        <taxon>Bacillati</taxon>
        <taxon>Actinomycetota</taxon>
        <taxon>Actinomycetes</taxon>
        <taxon>Micrococcales</taxon>
        <taxon>Ornithinimicrobiaceae</taxon>
        <taxon>Ornithinimicrobium</taxon>
    </lineage>
</organism>
<dbReference type="EMBL" id="VFPU01000001">
    <property type="protein sequence ID" value="TQM97502.1"/>
    <property type="molecule type" value="Genomic_DNA"/>
</dbReference>
<reference evidence="8 9" key="1">
    <citation type="submission" date="2019-06" db="EMBL/GenBank/DDBJ databases">
        <title>Sequencing the genomes of 1000 actinobacteria strains.</title>
        <authorList>
            <person name="Klenk H.-P."/>
        </authorList>
    </citation>
    <scope>NUCLEOTIDE SEQUENCE [LARGE SCALE GENOMIC DNA]</scope>
    <source>
        <strain evidence="8 9">DSM 12362</strain>
    </source>
</reference>
<evidence type="ECO:0000256" key="2">
    <source>
        <dbReference type="ARBA" id="ARBA00011006"/>
    </source>
</evidence>
<dbReference type="PANTHER" id="PTHR33884:SF3">
    <property type="entry name" value="UPF0410 PROTEIN YMGE"/>
    <property type="match status" value="1"/>
</dbReference>
<keyword evidence="4 7" id="KW-0812">Transmembrane</keyword>
<feature type="transmembrane region" description="Helical" evidence="7">
    <location>
        <begin position="35"/>
        <end position="55"/>
    </location>
</feature>
<dbReference type="GO" id="GO:0005886">
    <property type="term" value="C:plasma membrane"/>
    <property type="evidence" value="ECO:0007669"/>
    <property type="project" value="UniProtKB-SubCell"/>
</dbReference>
<dbReference type="PANTHER" id="PTHR33884">
    <property type="entry name" value="UPF0410 PROTEIN YMGE"/>
    <property type="match status" value="1"/>
</dbReference>
<dbReference type="Pfam" id="PF04226">
    <property type="entry name" value="Transgly_assoc"/>
    <property type="match status" value="1"/>
</dbReference>
<keyword evidence="3" id="KW-1003">Cell membrane</keyword>
<evidence type="ECO:0000313" key="8">
    <source>
        <dbReference type="EMBL" id="TQM97502.1"/>
    </source>
</evidence>
<gene>
    <name evidence="8" type="ORF">FB476_2415</name>
</gene>
<keyword evidence="9" id="KW-1185">Reference proteome</keyword>
<dbReference type="Proteomes" id="UP000315133">
    <property type="component" value="Unassembled WGS sequence"/>
</dbReference>
<evidence type="ECO:0000256" key="5">
    <source>
        <dbReference type="ARBA" id="ARBA00022989"/>
    </source>
</evidence>
<name>A0A543KQZ8_9MICO</name>
<dbReference type="AlphaFoldDB" id="A0A543KQZ8"/>